<organism evidence="1 2">
    <name type="scientific">Ananas comosus</name>
    <name type="common">Pineapple</name>
    <name type="synonym">Ananas ananas</name>
    <dbReference type="NCBI Taxonomy" id="4615"/>
    <lineage>
        <taxon>Eukaryota</taxon>
        <taxon>Viridiplantae</taxon>
        <taxon>Streptophyta</taxon>
        <taxon>Embryophyta</taxon>
        <taxon>Tracheophyta</taxon>
        <taxon>Spermatophyta</taxon>
        <taxon>Magnoliopsida</taxon>
        <taxon>Liliopsida</taxon>
        <taxon>Poales</taxon>
        <taxon>Bromeliaceae</taxon>
        <taxon>Bromelioideae</taxon>
        <taxon>Ananas</taxon>
    </lineage>
</organism>
<accession>A0A199W6H9</accession>
<dbReference type="Proteomes" id="UP000092600">
    <property type="component" value="Unassembled WGS sequence"/>
</dbReference>
<dbReference type="STRING" id="4615.A0A199W6H9"/>
<name>A0A199W6H9_ANACO</name>
<dbReference type="EMBL" id="LSRQ01000131">
    <property type="protein sequence ID" value="OAY85082.1"/>
    <property type="molecule type" value="Genomic_DNA"/>
</dbReference>
<proteinExistence type="predicted"/>
<sequence length="50" mass="5402">MDKSDPNVAAAVAELRKASNLFGSTVPMPAKRKARIFEEKDTAEKALLKG</sequence>
<dbReference type="AlphaFoldDB" id="A0A199W6H9"/>
<reference evidence="1 2" key="1">
    <citation type="journal article" date="2016" name="DNA Res.">
        <title>The draft genome of MD-2 pineapple using hybrid error correction of long reads.</title>
        <authorList>
            <person name="Redwan R.M."/>
            <person name="Saidin A."/>
            <person name="Kumar S.V."/>
        </authorList>
    </citation>
    <scope>NUCLEOTIDE SEQUENCE [LARGE SCALE GENOMIC DNA]</scope>
    <source>
        <strain evidence="2">cv. MD2</strain>
        <tissue evidence="1">Leaf</tissue>
    </source>
</reference>
<protein>
    <submittedName>
        <fullName evidence="1">Photosystem II repair protein PSB27-H1, chloroplastic</fullName>
    </submittedName>
</protein>
<evidence type="ECO:0000313" key="2">
    <source>
        <dbReference type="Proteomes" id="UP000092600"/>
    </source>
</evidence>
<feature type="non-terminal residue" evidence="1">
    <location>
        <position position="50"/>
    </location>
</feature>
<gene>
    <name evidence="1" type="ORF">ACMD2_15452</name>
</gene>
<evidence type="ECO:0000313" key="1">
    <source>
        <dbReference type="EMBL" id="OAY85082.1"/>
    </source>
</evidence>
<comment type="caution">
    <text evidence="1">The sequence shown here is derived from an EMBL/GenBank/DDBJ whole genome shotgun (WGS) entry which is preliminary data.</text>
</comment>